<reference evidence="7" key="1">
    <citation type="submission" date="2022-06" db="EMBL/GenBank/DDBJ databases">
        <title>Alkalicoccobacillus porphyridii sp. nov., isolated from a marine red alga, Porphyridium purpureum and reclassification of Shouchella plakortidis and Shouchella gibsonii as Alkalicoccobacillus plakortidis comb. nov. and Alkalicoccobacillus gibsonii comb. nov.</title>
        <authorList>
            <person name="Kim K.H."/>
            <person name="Lee J.K."/>
            <person name="Han D.M."/>
            <person name="Baek J.H."/>
            <person name="Jeon C.O."/>
        </authorList>
    </citation>
    <scope>NUCLEOTIDE SEQUENCE</scope>
    <source>
        <strain evidence="7">DSM 19153</strain>
    </source>
</reference>
<evidence type="ECO:0000313" key="8">
    <source>
        <dbReference type="Proteomes" id="UP001203665"/>
    </source>
</evidence>
<dbReference type="PANTHER" id="PTHR42826">
    <property type="entry name" value="DICARBOXYLATE TRANSPORTER 2.1, CHLOROPLASTIC"/>
    <property type="match status" value="1"/>
</dbReference>
<gene>
    <name evidence="7" type="ORF">NDM98_11635</name>
</gene>
<evidence type="ECO:0000256" key="1">
    <source>
        <dbReference type="ARBA" id="ARBA00004141"/>
    </source>
</evidence>
<feature type="transmembrane region" description="Helical" evidence="6">
    <location>
        <begin position="9"/>
        <end position="29"/>
    </location>
</feature>
<keyword evidence="4 6" id="KW-1133">Transmembrane helix</keyword>
<proteinExistence type="inferred from homology"/>
<sequence length="127" mass="14063">MNKTSEVRYVHLLITIAIGVIIWFIPVPAGLEPEAWHLFAIFVATIIGLIIKPMPMGSVAILGLTAVVLTRTLEIGDALSGFQNKTIWLIVIAFFISRGFIKQDLGRGSLISLYDYLGKKHLVFLIL</sequence>
<comment type="similarity">
    <text evidence="2">Belongs to the SLC13A/DASS transporter (TC 2.A.47) family. DIT1 subfamily.</text>
</comment>
<name>A0ABT0XJJ8_9BACI</name>
<keyword evidence="3 6" id="KW-0812">Transmembrane</keyword>
<keyword evidence="5 6" id="KW-0472">Membrane</keyword>
<comment type="caution">
    <text evidence="7">The sequence shown here is derived from an EMBL/GenBank/DDBJ whole genome shotgun (WGS) entry which is preliminary data.</text>
</comment>
<evidence type="ECO:0000313" key="7">
    <source>
        <dbReference type="EMBL" id="MCM2676083.1"/>
    </source>
</evidence>
<accession>A0ABT0XJJ8</accession>
<dbReference type="InterPro" id="IPR030676">
    <property type="entry name" value="CitT-rel"/>
</dbReference>
<dbReference type="Pfam" id="PF00939">
    <property type="entry name" value="Na_sulph_symp"/>
    <property type="match status" value="1"/>
</dbReference>
<evidence type="ECO:0000256" key="6">
    <source>
        <dbReference type="SAM" id="Phobius"/>
    </source>
</evidence>
<organism evidence="7 8">
    <name type="scientific">Alkalicoccobacillus plakortidis</name>
    <dbReference type="NCBI Taxonomy" id="444060"/>
    <lineage>
        <taxon>Bacteria</taxon>
        <taxon>Bacillati</taxon>
        <taxon>Bacillota</taxon>
        <taxon>Bacilli</taxon>
        <taxon>Bacillales</taxon>
        <taxon>Bacillaceae</taxon>
        <taxon>Alkalicoccobacillus</taxon>
    </lineage>
</organism>
<protein>
    <submittedName>
        <fullName evidence="7">Anion permease</fullName>
    </submittedName>
</protein>
<keyword evidence="8" id="KW-1185">Reference proteome</keyword>
<evidence type="ECO:0000256" key="2">
    <source>
        <dbReference type="ARBA" id="ARBA00007349"/>
    </source>
</evidence>
<dbReference type="InterPro" id="IPR001898">
    <property type="entry name" value="SLC13A/DASS"/>
</dbReference>
<comment type="subcellular location">
    <subcellularLocation>
        <location evidence="1">Membrane</location>
        <topology evidence="1">Multi-pass membrane protein</topology>
    </subcellularLocation>
</comment>
<evidence type="ECO:0000256" key="4">
    <source>
        <dbReference type="ARBA" id="ARBA00022989"/>
    </source>
</evidence>
<evidence type="ECO:0000256" key="5">
    <source>
        <dbReference type="ARBA" id="ARBA00023136"/>
    </source>
</evidence>
<feature type="transmembrane region" description="Helical" evidence="6">
    <location>
        <begin position="35"/>
        <end position="51"/>
    </location>
</feature>
<dbReference type="EMBL" id="JAMQJY010000001">
    <property type="protein sequence ID" value="MCM2676083.1"/>
    <property type="molecule type" value="Genomic_DNA"/>
</dbReference>
<dbReference type="Proteomes" id="UP001203665">
    <property type="component" value="Unassembled WGS sequence"/>
</dbReference>
<evidence type="ECO:0000256" key="3">
    <source>
        <dbReference type="ARBA" id="ARBA00022692"/>
    </source>
</evidence>